<evidence type="ECO:0000313" key="2">
    <source>
        <dbReference type="Proteomes" id="UP000004410"/>
    </source>
</evidence>
<sequence>MFLSFLHSYFSFEIIKVHPDFVKEYTSYRNKPVLIHREKYENFTGKISG</sequence>
<name>A7AZY0_MEDG7</name>
<evidence type="ECO:0000313" key="1">
    <source>
        <dbReference type="EMBL" id="EDN78807.1"/>
    </source>
</evidence>
<gene>
    <name evidence="1" type="ORF">RUMGNA_00855</name>
</gene>
<dbReference type="AlphaFoldDB" id="A7AZY0"/>
<dbReference type="Proteomes" id="UP000004410">
    <property type="component" value="Unassembled WGS sequence"/>
</dbReference>
<dbReference type="EMBL" id="AAYG02000007">
    <property type="protein sequence ID" value="EDN78807.1"/>
    <property type="molecule type" value="Genomic_DNA"/>
</dbReference>
<proteinExistence type="predicted"/>
<accession>A7AZY0</accession>
<reference evidence="1 2" key="2">
    <citation type="submission" date="2007-06" db="EMBL/GenBank/DDBJ databases">
        <title>Draft genome sequence of Ruminococcus gnavus (ATCC 29149).</title>
        <authorList>
            <person name="Sudarsanam P."/>
            <person name="Ley R."/>
            <person name="Guruge J."/>
            <person name="Turnbaugh P.J."/>
            <person name="Mahowald M."/>
            <person name="Liep D."/>
            <person name="Gordon J."/>
        </authorList>
    </citation>
    <scope>NUCLEOTIDE SEQUENCE [LARGE SCALE GENOMIC DNA]</scope>
    <source>
        <strain evidence="1 2">ATCC 29149</strain>
    </source>
</reference>
<reference evidence="1 2" key="1">
    <citation type="submission" date="2007-04" db="EMBL/GenBank/DDBJ databases">
        <authorList>
            <person name="Fulton L."/>
            <person name="Clifton S."/>
            <person name="Fulton B."/>
            <person name="Xu J."/>
            <person name="Minx P."/>
            <person name="Pepin K.H."/>
            <person name="Johnson M."/>
            <person name="Thiruvilangam P."/>
            <person name="Bhonagiri V."/>
            <person name="Nash W.E."/>
            <person name="Mardis E.R."/>
            <person name="Wilson R.K."/>
        </authorList>
    </citation>
    <scope>NUCLEOTIDE SEQUENCE [LARGE SCALE GENOMIC DNA]</scope>
    <source>
        <strain evidence="1 2">ATCC 29149</strain>
    </source>
</reference>
<organism evidence="1 2">
    <name type="scientific">Mediterraneibacter gnavus (strain ATCC 29149 / DSM 114966 / JCM 6515 / VPI C7-9)</name>
    <name type="common">Ruminococcus gnavus</name>
    <dbReference type="NCBI Taxonomy" id="411470"/>
    <lineage>
        <taxon>Bacteria</taxon>
        <taxon>Bacillati</taxon>
        <taxon>Bacillota</taxon>
        <taxon>Clostridia</taxon>
        <taxon>Lachnospirales</taxon>
        <taxon>Lachnospiraceae</taxon>
        <taxon>Mediterraneibacter</taxon>
    </lineage>
</organism>
<protein>
    <submittedName>
        <fullName evidence="1">Uncharacterized protein</fullName>
    </submittedName>
</protein>
<dbReference type="PaxDb" id="411470-RUMGNA_00855"/>
<comment type="caution">
    <text evidence="1">The sequence shown here is derived from an EMBL/GenBank/DDBJ whole genome shotgun (WGS) entry which is preliminary data.</text>
</comment>